<comment type="catalytic activity">
    <reaction evidence="1">
        <text>a phosphate monoester + H2O = an alcohol + phosphate</text>
        <dbReference type="Rhea" id="RHEA:15017"/>
        <dbReference type="ChEBI" id="CHEBI:15377"/>
        <dbReference type="ChEBI" id="CHEBI:30879"/>
        <dbReference type="ChEBI" id="CHEBI:43474"/>
        <dbReference type="ChEBI" id="CHEBI:67140"/>
        <dbReference type="EC" id="3.1.3.2"/>
    </reaction>
</comment>
<evidence type="ECO:0000313" key="9">
    <source>
        <dbReference type="Proteomes" id="UP000688137"/>
    </source>
</evidence>
<evidence type="ECO:0000256" key="2">
    <source>
        <dbReference type="ARBA" id="ARBA00022729"/>
    </source>
</evidence>
<protein>
    <recommendedName>
        <fullName evidence="10">Acid phosphatase</fullName>
    </recommendedName>
</protein>
<evidence type="ECO:0000313" key="8">
    <source>
        <dbReference type="EMBL" id="CAD8088459.1"/>
    </source>
</evidence>
<feature type="signal peptide" evidence="7">
    <location>
        <begin position="1"/>
        <end position="17"/>
    </location>
</feature>
<keyword evidence="6" id="KW-0812">Transmembrane</keyword>
<keyword evidence="6" id="KW-1133">Transmembrane helix</keyword>
<keyword evidence="9" id="KW-1185">Reference proteome</keyword>
<dbReference type="Proteomes" id="UP000688137">
    <property type="component" value="Unassembled WGS sequence"/>
</dbReference>
<dbReference type="OMA" id="DPHQESD"/>
<dbReference type="EMBL" id="CAJJDM010000084">
    <property type="protein sequence ID" value="CAD8088459.1"/>
    <property type="molecule type" value="Genomic_DNA"/>
</dbReference>
<evidence type="ECO:0000256" key="5">
    <source>
        <dbReference type="ARBA" id="ARBA00023180"/>
    </source>
</evidence>
<dbReference type="PANTHER" id="PTHR11567:SF211">
    <property type="entry name" value="PROSTATIC ACID PHOSPHATASE"/>
    <property type="match status" value="1"/>
</dbReference>
<evidence type="ECO:0008006" key="10">
    <source>
        <dbReference type="Google" id="ProtNLM"/>
    </source>
</evidence>
<name>A0A8S1NB41_PARPR</name>
<dbReference type="GO" id="GO:0003993">
    <property type="term" value="F:acid phosphatase activity"/>
    <property type="evidence" value="ECO:0007669"/>
    <property type="project" value="UniProtKB-EC"/>
</dbReference>
<dbReference type="InterPro" id="IPR033379">
    <property type="entry name" value="Acid_Pase_AS"/>
</dbReference>
<evidence type="ECO:0000256" key="7">
    <source>
        <dbReference type="SAM" id="SignalP"/>
    </source>
</evidence>
<dbReference type="PANTHER" id="PTHR11567">
    <property type="entry name" value="ACID PHOSPHATASE-RELATED"/>
    <property type="match status" value="1"/>
</dbReference>
<dbReference type="InterPro" id="IPR050645">
    <property type="entry name" value="Histidine_acid_phosphatase"/>
</dbReference>
<accession>A0A8S1NB41</accession>
<gene>
    <name evidence="8" type="ORF">PPRIM_AZ9-3.1.T0810062</name>
</gene>
<feature type="chain" id="PRO_5035754524" description="Acid phosphatase" evidence="7">
    <location>
        <begin position="18"/>
        <end position="440"/>
    </location>
</feature>
<keyword evidence="6" id="KW-0472">Membrane</keyword>
<reference evidence="8" key="1">
    <citation type="submission" date="2021-01" db="EMBL/GenBank/DDBJ databases">
        <authorList>
            <consortium name="Genoscope - CEA"/>
            <person name="William W."/>
        </authorList>
    </citation>
    <scope>NUCLEOTIDE SEQUENCE</scope>
</reference>
<evidence type="ECO:0000256" key="4">
    <source>
        <dbReference type="ARBA" id="ARBA00023157"/>
    </source>
</evidence>
<dbReference type="InterPro" id="IPR000560">
    <property type="entry name" value="His_Pase_clade-2"/>
</dbReference>
<dbReference type="CDD" id="cd07061">
    <property type="entry name" value="HP_HAP_like"/>
    <property type="match status" value="1"/>
</dbReference>
<sequence>MFKWIPLLVYLIHLCFGDELLSVHIMWRHGARKPYFCNWGCDDKMLSQMSELTPVGMRQHYVLGQWLRKQYIETGFLDPYFNETQIYIESSNTNRTIMSAYSNLQGMFPQGPIVPEIAKDLLLPPMADVKAPEGIQNFALPNKIQVIPIHSIQEELDYVMYMFCPVLWDEGAHNLHTDVYYDINNRSQELINRFNKELNQNLTNIVELYEWRDTFISNIYNGGDNPKELTPDLMAELDKIAGLGFLLFYTQDYYQASLLTSEFFRTVLDGFDGILNGTSKIKYHAYSAHDSSIYASLYALNLTNVECYNQSYFGKVESNTTCITTYPDYTANIIYELYNSSTLGPYVKVMYNGTYVNICHDQAQTCSYSHFKNILKGIRKDYKKECKIKDRSIPIDYQTPWWAITFFILVLGLFICSISMVVIIHQKKQRFVRQNNRYEV</sequence>
<proteinExistence type="predicted"/>
<dbReference type="PROSITE" id="PS00616">
    <property type="entry name" value="HIS_ACID_PHOSPHAT_1"/>
    <property type="match status" value="1"/>
</dbReference>
<keyword evidence="5" id="KW-0325">Glycoprotein</keyword>
<dbReference type="AlphaFoldDB" id="A0A8S1NB41"/>
<dbReference type="Pfam" id="PF00328">
    <property type="entry name" value="His_Phos_2"/>
    <property type="match status" value="1"/>
</dbReference>
<comment type="caution">
    <text evidence="8">The sequence shown here is derived from an EMBL/GenBank/DDBJ whole genome shotgun (WGS) entry which is preliminary data.</text>
</comment>
<feature type="transmembrane region" description="Helical" evidence="6">
    <location>
        <begin position="401"/>
        <end position="424"/>
    </location>
</feature>
<evidence type="ECO:0000256" key="3">
    <source>
        <dbReference type="ARBA" id="ARBA00022801"/>
    </source>
</evidence>
<evidence type="ECO:0000256" key="6">
    <source>
        <dbReference type="SAM" id="Phobius"/>
    </source>
</evidence>
<evidence type="ECO:0000256" key="1">
    <source>
        <dbReference type="ARBA" id="ARBA00000032"/>
    </source>
</evidence>
<keyword evidence="4" id="KW-1015">Disulfide bond</keyword>
<organism evidence="8 9">
    <name type="scientific">Paramecium primaurelia</name>
    <dbReference type="NCBI Taxonomy" id="5886"/>
    <lineage>
        <taxon>Eukaryota</taxon>
        <taxon>Sar</taxon>
        <taxon>Alveolata</taxon>
        <taxon>Ciliophora</taxon>
        <taxon>Intramacronucleata</taxon>
        <taxon>Oligohymenophorea</taxon>
        <taxon>Peniculida</taxon>
        <taxon>Parameciidae</taxon>
        <taxon>Paramecium</taxon>
    </lineage>
</organism>
<keyword evidence="3" id="KW-0378">Hydrolase</keyword>
<keyword evidence="2 7" id="KW-0732">Signal</keyword>